<dbReference type="AlphaFoldDB" id="A0AAU8ILV1"/>
<accession>A0AAU8ILV1</accession>
<name>A0AAU8ILV1_9ACTN</name>
<dbReference type="InterPro" id="IPR029062">
    <property type="entry name" value="Class_I_gatase-like"/>
</dbReference>
<evidence type="ECO:0000259" key="1">
    <source>
        <dbReference type="Pfam" id="PF06283"/>
    </source>
</evidence>
<feature type="domain" description="ThuA-like" evidence="1">
    <location>
        <begin position="67"/>
        <end position="225"/>
    </location>
</feature>
<proteinExistence type="predicted"/>
<evidence type="ECO:0000313" key="2">
    <source>
        <dbReference type="EMBL" id="XCJ69173.1"/>
    </source>
</evidence>
<dbReference type="SUPFAM" id="SSF52317">
    <property type="entry name" value="Class I glutamine amidotransferase-like"/>
    <property type="match status" value="1"/>
</dbReference>
<dbReference type="Pfam" id="PF06283">
    <property type="entry name" value="ThuA"/>
    <property type="match status" value="1"/>
</dbReference>
<protein>
    <submittedName>
        <fullName evidence="2">ThuA domain-containing protein</fullName>
    </submittedName>
</protein>
<dbReference type="InterPro" id="IPR029010">
    <property type="entry name" value="ThuA-like"/>
</dbReference>
<dbReference type="Gene3D" id="3.40.50.880">
    <property type="match status" value="1"/>
</dbReference>
<gene>
    <name evidence="2" type="ORF">ABII15_03960</name>
</gene>
<dbReference type="EMBL" id="CP159534">
    <property type="protein sequence ID" value="XCJ69173.1"/>
    <property type="molecule type" value="Genomic_DNA"/>
</dbReference>
<reference evidence="2" key="1">
    <citation type="submission" date="2024-06" db="EMBL/GenBank/DDBJ databases">
        <title>Streptomyces sp. strain HUAS MG91 genome sequences.</title>
        <authorList>
            <person name="Mo P."/>
        </authorList>
    </citation>
    <scope>NUCLEOTIDE SEQUENCE</scope>
    <source>
        <strain evidence="2">HUAS MG91</strain>
    </source>
</reference>
<dbReference type="RefSeq" id="WP_353940858.1">
    <property type="nucleotide sequence ID" value="NZ_CP159534.1"/>
</dbReference>
<sequence>MTASPVRAAPRSGLLLGGVGRYTDPWHPFADTDQGLTDVAREAGVVLEPATDIDAALASFAVGALPALVVVNIGLPQDGGPVPADARAAAGLARLLASRTPVLAVHSSATCFPDDAVWEAGLGGIWVHGTSMHPPYGRAHVLVADAGHPVTAGVDDFDLDDERYTHLRHGPGVRVLLAHEHEGGRHPLMWVHTRPGGGVTVYDALGHDGRSYASGAHRTVLRRALGTLLG</sequence>
<organism evidence="2">
    <name type="scientific">Streptomyces tabacisoli</name>
    <dbReference type="NCBI Taxonomy" id="3156398"/>
    <lineage>
        <taxon>Bacteria</taxon>
        <taxon>Bacillati</taxon>
        <taxon>Actinomycetota</taxon>
        <taxon>Actinomycetes</taxon>
        <taxon>Kitasatosporales</taxon>
        <taxon>Streptomycetaceae</taxon>
        <taxon>Streptomyces</taxon>
    </lineage>
</organism>
<dbReference type="KEGG" id="stac:ABII15_03960"/>